<evidence type="ECO:0000259" key="4">
    <source>
        <dbReference type="Pfam" id="PF04055"/>
    </source>
</evidence>
<gene>
    <name evidence="5" type="ORF">AOG55_00880</name>
</gene>
<dbReference type="InterPro" id="IPR007197">
    <property type="entry name" value="rSAM"/>
</dbReference>
<sequence length="276" mass="31921">MHINRKKIIINEINAKHALGISGMKELDYTLNPYLGCLHGCLYCYAIGMNPKNIAGDWGNVLYVRKNITEILQMEAKKYKKGIVGISSITDPYNPVEGKYRLTRNSIEILAKNNFYVTLQTKSPIALRDIDIIKKYRNIIDIGYTITTMDEKIKDMIEPYSPSVRSRMRALKKFSENGIKTWIFIGPIIKNINDNLNDIYNIIEFASKIKSRIIYDKYVNYPGPGKYMENINYGISDSAWWNDMELKINGMCHDLNVICTSEQADWLYERGQKTLF</sequence>
<dbReference type="GO" id="GO:0003824">
    <property type="term" value="F:catalytic activity"/>
    <property type="evidence" value="ECO:0007669"/>
    <property type="project" value="InterPro"/>
</dbReference>
<organism evidence="5 6">
    <name type="scientific">Acidiplasma cupricumulans</name>
    <dbReference type="NCBI Taxonomy" id="312540"/>
    <lineage>
        <taxon>Archaea</taxon>
        <taxon>Methanobacteriati</taxon>
        <taxon>Thermoplasmatota</taxon>
        <taxon>Thermoplasmata</taxon>
        <taxon>Thermoplasmatales</taxon>
        <taxon>Ferroplasmaceae</taxon>
        <taxon>Acidiplasma</taxon>
    </lineage>
</organism>
<protein>
    <submittedName>
        <fullName evidence="5">Radical SAM protein</fullName>
    </submittedName>
</protein>
<keyword evidence="3" id="KW-0411">Iron-sulfur</keyword>
<dbReference type="SFLD" id="SFLDG01084">
    <property type="entry name" value="Uncharacterised_Radical_SAM_Su"/>
    <property type="match status" value="1"/>
</dbReference>
<dbReference type="RefSeq" id="WP_055041071.1">
    <property type="nucleotide sequence ID" value="NZ_LKBH01000260.1"/>
</dbReference>
<dbReference type="Proteomes" id="UP000050301">
    <property type="component" value="Unassembled WGS sequence"/>
</dbReference>
<keyword evidence="2" id="KW-0408">Iron</keyword>
<evidence type="ECO:0000313" key="6">
    <source>
        <dbReference type="Proteomes" id="UP000050301"/>
    </source>
</evidence>
<keyword evidence="1" id="KW-0479">Metal-binding</keyword>
<accession>A0A0Q1B3J1</accession>
<keyword evidence="6" id="KW-1185">Reference proteome</keyword>
<dbReference type="GO" id="GO:0046872">
    <property type="term" value="F:metal ion binding"/>
    <property type="evidence" value="ECO:0007669"/>
    <property type="project" value="UniProtKB-KW"/>
</dbReference>
<evidence type="ECO:0000256" key="2">
    <source>
        <dbReference type="ARBA" id="ARBA00023004"/>
    </source>
</evidence>
<dbReference type="PANTHER" id="PTHR43432">
    <property type="entry name" value="SLR0285 PROTEIN"/>
    <property type="match status" value="1"/>
</dbReference>
<dbReference type="PANTHER" id="PTHR43432:SF6">
    <property type="entry name" value="RADICAL SAM CORE DOMAIN-CONTAINING PROTEIN"/>
    <property type="match status" value="1"/>
</dbReference>
<dbReference type="InParanoid" id="A0A0Q1B3J1"/>
<evidence type="ECO:0000256" key="3">
    <source>
        <dbReference type="ARBA" id="ARBA00023014"/>
    </source>
</evidence>
<evidence type="ECO:0000256" key="1">
    <source>
        <dbReference type="ARBA" id="ARBA00022723"/>
    </source>
</evidence>
<dbReference type="EMBL" id="LKBH01000260">
    <property type="protein sequence ID" value="KQB34353.1"/>
    <property type="molecule type" value="Genomic_DNA"/>
</dbReference>
<dbReference type="InterPro" id="IPR040086">
    <property type="entry name" value="MJ0683-like"/>
</dbReference>
<comment type="caution">
    <text evidence="5">The sequence shown here is derived from an EMBL/GenBank/DDBJ whole genome shotgun (WGS) entry which is preliminary data.</text>
</comment>
<dbReference type="SFLD" id="SFLDS00029">
    <property type="entry name" value="Radical_SAM"/>
    <property type="match status" value="1"/>
</dbReference>
<dbReference type="Pfam" id="PF04055">
    <property type="entry name" value="Radical_SAM"/>
    <property type="match status" value="1"/>
</dbReference>
<dbReference type="CDD" id="cd01335">
    <property type="entry name" value="Radical_SAM"/>
    <property type="match status" value="1"/>
</dbReference>
<reference evidence="5 6" key="1">
    <citation type="submission" date="2015-09" db="EMBL/GenBank/DDBJ databases">
        <title>Heavy metals and arsenic resistance mechanisms in polyextremophilic archaea of the family Ferroplasmaceae.</title>
        <authorList>
            <person name="Bulaev A.G."/>
            <person name="Kanygina A.V."/>
        </authorList>
    </citation>
    <scope>NUCLEOTIDE SEQUENCE [LARGE SCALE GENOMIC DNA]</scope>
    <source>
        <strain evidence="5 6">BH2</strain>
    </source>
</reference>
<feature type="domain" description="Radical SAM core" evidence="4">
    <location>
        <begin position="32"/>
        <end position="194"/>
    </location>
</feature>
<evidence type="ECO:0000313" key="5">
    <source>
        <dbReference type="EMBL" id="KQB34353.1"/>
    </source>
</evidence>
<dbReference type="AlphaFoldDB" id="A0A0Q1B3J1"/>
<dbReference type="GO" id="GO:0051536">
    <property type="term" value="F:iron-sulfur cluster binding"/>
    <property type="evidence" value="ECO:0007669"/>
    <property type="project" value="UniProtKB-KW"/>
</dbReference>
<dbReference type="SUPFAM" id="SSF102114">
    <property type="entry name" value="Radical SAM enzymes"/>
    <property type="match status" value="1"/>
</dbReference>
<dbReference type="InterPro" id="IPR058240">
    <property type="entry name" value="rSAM_sf"/>
</dbReference>
<name>A0A0Q1B3J1_9ARCH</name>
<dbReference type="Gene3D" id="3.80.30.30">
    <property type="match status" value="1"/>
</dbReference>
<proteinExistence type="predicted"/>